<dbReference type="OrthoDB" id="9787660at2"/>
<dbReference type="PANTHER" id="PTHR43459:SF1">
    <property type="entry name" value="EG:BACN32G11.4 PROTEIN"/>
    <property type="match status" value="1"/>
</dbReference>
<gene>
    <name evidence="2" type="ORF">SAMN05660706_10630</name>
</gene>
<dbReference type="STRING" id="39060.SAMN05660706_10630"/>
<accession>A0A1I6D663</accession>
<keyword evidence="3" id="KW-1185">Reference proteome</keyword>
<dbReference type="InterPro" id="IPR029045">
    <property type="entry name" value="ClpP/crotonase-like_dom_sf"/>
</dbReference>
<dbReference type="Gene3D" id="1.10.12.10">
    <property type="entry name" value="Lyase 2-enoyl-coa Hydratase, Chain A, domain 2"/>
    <property type="match status" value="1"/>
</dbReference>
<dbReference type="EMBL" id="FOYM01000006">
    <property type="protein sequence ID" value="SFR00948.1"/>
    <property type="molecule type" value="Genomic_DNA"/>
</dbReference>
<evidence type="ECO:0000313" key="3">
    <source>
        <dbReference type="Proteomes" id="UP000199584"/>
    </source>
</evidence>
<evidence type="ECO:0000256" key="1">
    <source>
        <dbReference type="ARBA" id="ARBA00005254"/>
    </source>
</evidence>
<dbReference type="InterPro" id="IPR014748">
    <property type="entry name" value="Enoyl-CoA_hydra_C"/>
</dbReference>
<dbReference type="Proteomes" id="UP000199584">
    <property type="component" value="Unassembled WGS sequence"/>
</dbReference>
<dbReference type="Pfam" id="PF00378">
    <property type="entry name" value="ECH_1"/>
    <property type="match status" value="1"/>
</dbReference>
<protein>
    <submittedName>
        <fullName evidence="2">2-(1,2-epoxy-1,2-dihydrophenyl)acetyl-CoA isomerase</fullName>
    </submittedName>
</protein>
<sequence>MDWSTLILDKKEGKGYIKLNRPNYNSLNLEMANELIQALENCCEDENVKVVILTGSGNGFCSGGDLKTARESENPDPSDYWKHLTRRLNRIIVDIRYVRKPVIAAINGPVAGAGMSIAAACDLRIAKRSAVFKQAWTSVGLVPDGAWTLLIPLMVGMGRASELVFMDSVISAEKALDMGLVNAVFNDEQFDRNVEAWANKLKSGPTEAFARAKELLNESMLSLLEAQLSRERREIVTTALTSDYLEGMHSFLEKRKPSFKGE</sequence>
<dbReference type="RefSeq" id="WP_092482344.1">
    <property type="nucleotide sequence ID" value="NZ_FOYM01000006.1"/>
</dbReference>
<reference evidence="3" key="1">
    <citation type="submission" date="2016-10" db="EMBL/GenBank/DDBJ databases">
        <authorList>
            <person name="Varghese N."/>
            <person name="Submissions S."/>
        </authorList>
    </citation>
    <scope>NUCLEOTIDE SEQUENCE [LARGE SCALE GENOMIC DNA]</scope>
    <source>
        <strain evidence="3">DSM 3669</strain>
    </source>
</reference>
<dbReference type="CDD" id="cd06558">
    <property type="entry name" value="crotonase-like"/>
    <property type="match status" value="1"/>
</dbReference>
<name>A0A1I6D663_9FIRM</name>
<comment type="similarity">
    <text evidence="1">Belongs to the enoyl-CoA hydratase/isomerase family.</text>
</comment>
<dbReference type="AlphaFoldDB" id="A0A1I6D663"/>
<dbReference type="SUPFAM" id="SSF52096">
    <property type="entry name" value="ClpP/crotonase"/>
    <property type="match status" value="1"/>
</dbReference>
<evidence type="ECO:0000313" key="2">
    <source>
        <dbReference type="EMBL" id="SFR00948.1"/>
    </source>
</evidence>
<organism evidence="2 3">
    <name type="scientific">Desulfoscipio geothermicus DSM 3669</name>
    <dbReference type="NCBI Taxonomy" id="1121426"/>
    <lineage>
        <taxon>Bacteria</taxon>
        <taxon>Bacillati</taxon>
        <taxon>Bacillota</taxon>
        <taxon>Clostridia</taxon>
        <taxon>Eubacteriales</taxon>
        <taxon>Desulfallaceae</taxon>
        <taxon>Desulfoscipio</taxon>
    </lineage>
</organism>
<keyword evidence="2" id="KW-0413">Isomerase</keyword>
<proteinExistence type="inferred from homology"/>
<dbReference type="GO" id="GO:0016853">
    <property type="term" value="F:isomerase activity"/>
    <property type="evidence" value="ECO:0007669"/>
    <property type="project" value="UniProtKB-KW"/>
</dbReference>
<dbReference type="Gene3D" id="3.90.226.10">
    <property type="entry name" value="2-enoyl-CoA Hydratase, Chain A, domain 1"/>
    <property type="match status" value="1"/>
</dbReference>
<dbReference type="InterPro" id="IPR001753">
    <property type="entry name" value="Enoyl-CoA_hydra/iso"/>
</dbReference>
<dbReference type="PANTHER" id="PTHR43459">
    <property type="entry name" value="ENOYL-COA HYDRATASE"/>
    <property type="match status" value="1"/>
</dbReference>